<evidence type="ECO:0000256" key="2">
    <source>
        <dbReference type="ARBA" id="ARBA00007405"/>
    </source>
</evidence>
<dbReference type="Pfam" id="PF02867">
    <property type="entry name" value="Ribonuc_red_lgC"/>
    <property type="match status" value="2"/>
</dbReference>
<evidence type="ECO:0000256" key="7">
    <source>
        <dbReference type="ARBA" id="ARBA00022741"/>
    </source>
</evidence>
<dbReference type="Proteomes" id="UP000318711">
    <property type="component" value="Unassembled WGS sequence"/>
</dbReference>
<dbReference type="InterPro" id="IPR024434">
    <property type="entry name" value="TSCPD_dom"/>
</dbReference>
<comment type="function">
    <text evidence="10">Catalyzes the reduction of ribonucleotides to deoxyribonucleotides. May function to provide a pool of deoxyribonucleotide precursors for DNA repair during oxygen limitation and/or for immediate growth after restoration of oxygen.</text>
</comment>
<comment type="caution">
    <text evidence="15">The sequence shown here is derived from an EMBL/GenBank/DDBJ whole genome shotgun (WGS) entry which is preliminary data.</text>
</comment>
<evidence type="ECO:0000256" key="4">
    <source>
        <dbReference type="ARBA" id="ARBA00014409"/>
    </source>
</evidence>
<dbReference type="GO" id="GO:0000166">
    <property type="term" value="F:nucleotide binding"/>
    <property type="evidence" value="ECO:0007669"/>
    <property type="project" value="UniProtKB-KW"/>
</dbReference>
<evidence type="ECO:0000256" key="10">
    <source>
        <dbReference type="ARBA" id="ARBA00025437"/>
    </source>
</evidence>
<keyword evidence="7" id="KW-0547">Nucleotide-binding</keyword>
<dbReference type="InterPro" id="IPR000788">
    <property type="entry name" value="RNR_lg_C"/>
</dbReference>
<dbReference type="GO" id="GO:0004748">
    <property type="term" value="F:ribonucleoside-diphosphate reductase activity, thioredoxin disulfide as acceptor"/>
    <property type="evidence" value="ECO:0007669"/>
    <property type="project" value="UniProtKB-EC"/>
</dbReference>
<dbReference type="AlphaFoldDB" id="A0A554LV62"/>
<dbReference type="EMBL" id="VMGL01000030">
    <property type="protein sequence ID" value="TSC96745.1"/>
    <property type="molecule type" value="Genomic_DNA"/>
</dbReference>
<gene>
    <name evidence="15" type="ORF">CEN88_287</name>
</gene>
<dbReference type="Gene3D" id="3.20.70.20">
    <property type="match status" value="1"/>
</dbReference>
<dbReference type="GO" id="GO:0071897">
    <property type="term" value="P:DNA biosynthetic process"/>
    <property type="evidence" value="ECO:0007669"/>
    <property type="project" value="UniProtKB-KW"/>
</dbReference>
<evidence type="ECO:0000256" key="5">
    <source>
        <dbReference type="ARBA" id="ARBA00022628"/>
    </source>
</evidence>
<comment type="similarity">
    <text evidence="2">Belongs to the ribonucleoside diphosphate reductase class-2 family.</text>
</comment>
<dbReference type="PRINTS" id="PR01183">
    <property type="entry name" value="RIBORDTASEM1"/>
</dbReference>
<feature type="domain" description="Ribonucleotide reductase large subunit C-terminal" evidence="13">
    <location>
        <begin position="2"/>
        <end position="104"/>
    </location>
</feature>
<sequence length="450" mass="50277">MVDWQKIIKTAQFVTKFLDNVINVNKYLLPEIEKMTKNNRKIGLGVMGLADLLIDLEIPYNSQEALDLSEKLAKTILQAAKEESQRLAKKQGAFPNFSQSVFKKQPPRRNATLTTIAPTGTISIIAGSSSGIEPLFALCFVRNVMDNDRLLEVNPAFAKIAKDKEFYSDELMEKISQQNSVQEIEEIPKKYRRIFVTSHDISPEWHVKMQAVWQRYTDNAVSKTINFPHSASREDVAEAYLLAYKLKCKGLTVYRDGSRETQVLSTGQSGGELKKSGEILPADIHPRKRPEILLGKTVKSKTAYGNLYVTINEDEKQSPFEVFAQMGKAGGFFAATAEAISRLVSLALRSNIDPQEIIDQLKGIRDPMPIWSKNGQILSLPDAIAKTLDNYLKDKKSREEGQQLELEIKNLPKPQIADMGMAPACPECAGVLEMTEGCLKCQHCGYSQCG</sequence>
<feature type="domain" description="Ribonucleotide reductase large subunit C-terminal" evidence="13">
    <location>
        <begin position="108"/>
        <end position="254"/>
    </location>
</feature>
<dbReference type="SUPFAM" id="SSF51998">
    <property type="entry name" value="PFL-like glycyl radical enzymes"/>
    <property type="match status" value="1"/>
</dbReference>
<evidence type="ECO:0000259" key="13">
    <source>
        <dbReference type="Pfam" id="PF02867"/>
    </source>
</evidence>
<evidence type="ECO:0000259" key="14">
    <source>
        <dbReference type="Pfam" id="PF12637"/>
    </source>
</evidence>
<evidence type="ECO:0000256" key="11">
    <source>
        <dbReference type="ARBA" id="ARBA00033050"/>
    </source>
</evidence>
<evidence type="ECO:0000256" key="1">
    <source>
        <dbReference type="ARBA" id="ARBA00001922"/>
    </source>
</evidence>
<dbReference type="InterPro" id="IPR050862">
    <property type="entry name" value="RdRp_reductase_class-2"/>
</dbReference>
<dbReference type="EC" id="1.17.4.1" evidence="3"/>
<keyword evidence="5" id="KW-0846">Cobalamin</keyword>
<keyword evidence="9" id="KW-0170">Cobalt</keyword>
<organism evidence="15 16">
    <name type="scientific">Candidatus Berkelbacteria bacterium Licking1014_2</name>
    <dbReference type="NCBI Taxonomy" id="2017146"/>
    <lineage>
        <taxon>Bacteria</taxon>
        <taxon>Candidatus Berkelbacteria</taxon>
    </lineage>
</organism>
<protein>
    <recommendedName>
        <fullName evidence="4">Vitamin B12-dependent ribonucleotide reductase</fullName>
        <ecNumber evidence="3">1.17.4.1</ecNumber>
    </recommendedName>
    <alternativeName>
        <fullName evidence="11">Ribonucleoside-diphosphate reductase NrdJ</fullName>
    </alternativeName>
</protein>
<evidence type="ECO:0000313" key="16">
    <source>
        <dbReference type="Proteomes" id="UP000318711"/>
    </source>
</evidence>
<comment type="cofactor">
    <cofactor evidence="1">
        <name>adenosylcob(III)alamin</name>
        <dbReference type="ChEBI" id="CHEBI:18408"/>
    </cofactor>
</comment>
<comment type="catalytic activity">
    <reaction evidence="12">
        <text>a 2'-deoxyribonucleoside 5'-diphosphate + [thioredoxin]-disulfide + H2O = a ribonucleoside 5'-diphosphate + [thioredoxin]-dithiol</text>
        <dbReference type="Rhea" id="RHEA:23252"/>
        <dbReference type="Rhea" id="RHEA-COMP:10698"/>
        <dbReference type="Rhea" id="RHEA-COMP:10700"/>
        <dbReference type="ChEBI" id="CHEBI:15377"/>
        <dbReference type="ChEBI" id="CHEBI:29950"/>
        <dbReference type="ChEBI" id="CHEBI:50058"/>
        <dbReference type="ChEBI" id="CHEBI:57930"/>
        <dbReference type="ChEBI" id="CHEBI:73316"/>
        <dbReference type="EC" id="1.17.4.1"/>
    </reaction>
</comment>
<dbReference type="PANTHER" id="PTHR43371">
    <property type="entry name" value="VITAMIN B12-DEPENDENT RIBONUCLEOTIDE REDUCTASE"/>
    <property type="match status" value="1"/>
</dbReference>
<evidence type="ECO:0000256" key="9">
    <source>
        <dbReference type="ARBA" id="ARBA00023285"/>
    </source>
</evidence>
<dbReference type="GO" id="GO:0031419">
    <property type="term" value="F:cobalamin binding"/>
    <property type="evidence" value="ECO:0007669"/>
    <property type="project" value="UniProtKB-KW"/>
</dbReference>
<evidence type="ECO:0000256" key="6">
    <source>
        <dbReference type="ARBA" id="ARBA00022634"/>
    </source>
</evidence>
<proteinExistence type="inferred from homology"/>
<dbReference type="PANTHER" id="PTHR43371:SF1">
    <property type="entry name" value="RIBONUCLEOSIDE-DIPHOSPHATE REDUCTASE"/>
    <property type="match status" value="1"/>
</dbReference>
<evidence type="ECO:0000256" key="3">
    <source>
        <dbReference type="ARBA" id="ARBA00012274"/>
    </source>
</evidence>
<evidence type="ECO:0000256" key="12">
    <source>
        <dbReference type="ARBA" id="ARBA00047754"/>
    </source>
</evidence>
<keyword evidence="6" id="KW-0237">DNA synthesis</keyword>
<reference evidence="15 16" key="1">
    <citation type="submission" date="2017-07" db="EMBL/GenBank/DDBJ databases">
        <title>Mechanisms for carbon and nitrogen cycling indicate functional differentiation within the Candidate Phyla Radiation.</title>
        <authorList>
            <person name="Danczak R.E."/>
            <person name="Johnston M.D."/>
            <person name="Kenah C."/>
            <person name="Slattery M."/>
            <person name="Wrighton K.C."/>
            <person name="Wilkins M.J."/>
        </authorList>
    </citation>
    <scope>NUCLEOTIDE SEQUENCE [LARGE SCALE GENOMIC DNA]</scope>
    <source>
        <strain evidence="15">Licking1014_2</strain>
    </source>
</reference>
<feature type="domain" description="TSCPD" evidence="14">
    <location>
        <begin position="289"/>
        <end position="391"/>
    </location>
</feature>
<accession>A0A554LV62</accession>
<dbReference type="Pfam" id="PF12637">
    <property type="entry name" value="TSCPD"/>
    <property type="match status" value="1"/>
</dbReference>
<name>A0A554LV62_9BACT</name>
<evidence type="ECO:0000256" key="8">
    <source>
        <dbReference type="ARBA" id="ARBA00023002"/>
    </source>
</evidence>
<evidence type="ECO:0000313" key="15">
    <source>
        <dbReference type="EMBL" id="TSC96745.1"/>
    </source>
</evidence>
<keyword evidence="8" id="KW-0560">Oxidoreductase</keyword>